<dbReference type="InterPro" id="IPR002781">
    <property type="entry name" value="TM_pro_TauE-like"/>
</dbReference>
<name>A0A520MXG9_9GAMM</name>
<proteinExistence type="inferred from homology"/>
<protein>
    <recommendedName>
        <fullName evidence="6">Probable membrane transporter protein</fullName>
    </recommendedName>
</protein>
<feature type="transmembrane region" description="Helical" evidence="6">
    <location>
        <begin position="7"/>
        <end position="34"/>
    </location>
</feature>
<dbReference type="Pfam" id="PF01925">
    <property type="entry name" value="TauE"/>
    <property type="match status" value="1"/>
</dbReference>
<keyword evidence="6" id="KW-1003">Cell membrane</keyword>
<feature type="transmembrane region" description="Helical" evidence="6">
    <location>
        <begin position="210"/>
        <end position="231"/>
    </location>
</feature>
<feature type="transmembrane region" description="Helical" evidence="6">
    <location>
        <begin position="176"/>
        <end position="198"/>
    </location>
</feature>
<feature type="transmembrane region" description="Helical" evidence="6">
    <location>
        <begin position="243"/>
        <end position="261"/>
    </location>
</feature>
<gene>
    <name evidence="7" type="ORF">EVA92_04105</name>
</gene>
<dbReference type="GO" id="GO:0005886">
    <property type="term" value="C:plasma membrane"/>
    <property type="evidence" value="ECO:0007669"/>
    <property type="project" value="UniProtKB-SubCell"/>
</dbReference>
<keyword evidence="5 6" id="KW-0472">Membrane</keyword>
<evidence type="ECO:0000313" key="8">
    <source>
        <dbReference type="Proteomes" id="UP000315825"/>
    </source>
</evidence>
<comment type="similarity">
    <text evidence="2 6">Belongs to the 4-toluene sulfonate uptake permease (TSUP) (TC 2.A.102) family.</text>
</comment>
<evidence type="ECO:0000256" key="3">
    <source>
        <dbReference type="ARBA" id="ARBA00022692"/>
    </source>
</evidence>
<evidence type="ECO:0000256" key="6">
    <source>
        <dbReference type="RuleBase" id="RU363041"/>
    </source>
</evidence>
<feature type="transmembrane region" description="Helical" evidence="6">
    <location>
        <begin position="136"/>
        <end position="156"/>
    </location>
</feature>
<evidence type="ECO:0000256" key="2">
    <source>
        <dbReference type="ARBA" id="ARBA00009142"/>
    </source>
</evidence>
<comment type="subcellular location">
    <subcellularLocation>
        <location evidence="6">Cell membrane</location>
        <topology evidence="6">Multi-pass membrane protein</topology>
    </subcellularLocation>
    <subcellularLocation>
        <location evidence="1">Membrane</location>
        <topology evidence="1">Multi-pass membrane protein</topology>
    </subcellularLocation>
</comment>
<evidence type="ECO:0000313" key="7">
    <source>
        <dbReference type="EMBL" id="RZO25904.1"/>
    </source>
</evidence>
<evidence type="ECO:0000256" key="1">
    <source>
        <dbReference type="ARBA" id="ARBA00004141"/>
    </source>
</evidence>
<feature type="transmembrane region" description="Helical" evidence="6">
    <location>
        <begin position="106"/>
        <end position="124"/>
    </location>
</feature>
<accession>A0A520MXG9</accession>
<keyword evidence="4 6" id="KW-1133">Transmembrane helix</keyword>
<feature type="transmembrane region" description="Helical" evidence="6">
    <location>
        <begin position="46"/>
        <end position="69"/>
    </location>
</feature>
<dbReference type="Proteomes" id="UP000315825">
    <property type="component" value="Unassembled WGS sequence"/>
</dbReference>
<reference evidence="7 8" key="1">
    <citation type="submission" date="2019-02" db="EMBL/GenBank/DDBJ databases">
        <title>Prokaryotic population dynamics and viral predation in marine succession experiment using metagenomics: the confinement effect.</title>
        <authorList>
            <person name="Haro-Moreno J.M."/>
            <person name="Rodriguez-Valera F."/>
            <person name="Lopez-Perez M."/>
        </authorList>
    </citation>
    <scope>NUCLEOTIDE SEQUENCE [LARGE SCALE GENOMIC DNA]</scope>
    <source>
        <strain evidence="7">MED-G159</strain>
    </source>
</reference>
<organism evidence="7 8">
    <name type="scientific">SAR86 cluster bacterium</name>
    <dbReference type="NCBI Taxonomy" id="2030880"/>
    <lineage>
        <taxon>Bacteria</taxon>
        <taxon>Pseudomonadati</taxon>
        <taxon>Pseudomonadota</taxon>
        <taxon>Gammaproteobacteria</taxon>
        <taxon>SAR86 cluster</taxon>
    </lineage>
</organism>
<sequence length="262" mass="28108">MIDIIIFAIVGIVTGTMAGLFGVGGGLIIVPVMHFILTERGLGEEIAIPLSIGTALACIIVTSSSAAYSHYKKKSLSIPRFLQLSFGILFGAGFGATFVVSIEGDIFKKMLAIFVTIMSLRLFINLEMPRAKKEPGFLYFNISGGVIGYLSSVFGIGGGIFSVPLLKISGMEMKKAVGTGAACAFPIAIIAATSYMILGYGLNALPEYSLGYIYLPGVLGITIFSYFFAKIGTQLAHKLNDKFLQLIFAVHLIPVAIYWFMK</sequence>
<dbReference type="AlphaFoldDB" id="A0A520MXG9"/>
<keyword evidence="3 6" id="KW-0812">Transmembrane</keyword>
<feature type="transmembrane region" description="Helical" evidence="6">
    <location>
        <begin position="81"/>
        <end position="100"/>
    </location>
</feature>
<evidence type="ECO:0000256" key="5">
    <source>
        <dbReference type="ARBA" id="ARBA00023136"/>
    </source>
</evidence>
<evidence type="ECO:0000256" key="4">
    <source>
        <dbReference type="ARBA" id="ARBA00022989"/>
    </source>
</evidence>
<dbReference type="PANTHER" id="PTHR43483:SF3">
    <property type="entry name" value="MEMBRANE TRANSPORTER PROTEIN HI_0806-RELATED"/>
    <property type="match status" value="1"/>
</dbReference>
<comment type="caution">
    <text evidence="7">The sequence shown here is derived from an EMBL/GenBank/DDBJ whole genome shotgun (WGS) entry which is preliminary data.</text>
</comment>
<dbReference type="PANTHER" id="PTHR43483">
    <property type="entry name" value="MEMBRANE TRANSPORTER PROTEIN HI_0806-RELATED"/>
    <property type="match status" value="1"/>
</dbReference>
<dbReference type="EMBL" id="SHBE01000008">
    <property type="protein sequence ID" value="RZO25904.1"/>
    <property type="molecule type" value="Genomic_DNA"/>
</dbReference>